<accession>A0ABP0USJ4</accession>
<comment type="similarity">
    <text evidence="1 4">Belongs to the aldehyde dehydrogenase family.</text>
</comment>
<reference evidence="7" key="1">
    <citation type="submission" date="2024-02" db="EMBL/GenBank/DDBJ databases">
        <authorList>
            <consortium name="ELIXIR-Norway"/>
            <consortium name="Elixir Norway"/>
        </authorList>
    </citation>
    <scope>NUCLEOTIDE SEQUENCE</scope>
</reference>
<feature type="region of interest" description="Disordered" evidence="5">
    <location>
        <begin position="28"/>
        <end position="52"/>
    </location>
</feature>
<dbReference type="InterPro" id="IPR016162">
    <property type="entry name" value="Ald_DH_N"/>
</dbReference>
<evidence type="ECO:0000313" key="7">
    <source>
        <dbReference type="EMBL" id="CAK9228543.1"/>
    </source>
</evidence>
<dbReference type="Proteomes" id="UP001497512">
    <property type="component" value="Chromosome 6"/>
</dbReference>
<dbReference type="InterPro" id="IPR029510">
    <property type="entry name" value="Ald_DH_CS_GLU"/>
</dbReference>
<feature type="active site" evidence="3">
    <location>
        <position position="326"/>
    </location>
</feature>
<dbReference type="CDD" id="cd07142">
    <property type="entry name" value="ALDH_F2BC"/>
    <property type="match status" value="1"/>
</dbReference>
<dbReference type="Gene3D" id="3.40.605.10">
    <property type="entry name" value="Aldehyde Dehydrogenase, Chain A, domain 1"/>
    <property type="match status" value="1"/>
</dbReference>
<evidence type="ECO:0000256" key="1">
    <source>
        <dbReference type="ARBA" id="ARBA00009986"/>
    </source>
</evidence>
<sequence length="559" mass="61314">MKFLNLYIKDNSPNNKWLRVPNLRTSSLQRKNSSSHMYERIKERKRGRGKSAGYAAGASAAAEDWDVTASKAPVEVKLTKLLIDGELVDAASGKTFPTVDPRTEEVIAQVAEGDEEDVNRAVRAARKAFDEGPWPKMPASQRGEILFKYADLLEQHTEELAALETLDSGKIYEQVRYTELPLFYKHFRYYAGWADKIYGQTIPADGPYMQYTLHEPIGVVGQIIPWNFPLVMFCWKVAPALAAGNCVVLKTAEQTPLSAILAGKLALEAGIPPGVLNIISGFGPTAGAAIANHMDIDKVAFTGSTEVGKLVMASAARSNLKQVTLELGGKSPVIICANADVDKAVELSHSALFFNQGQCCAAGSRTFVHESHYEEFVEKSKARALQRVVGDPFKAGVHHGPQVDKNQFEKILEYISHGEQQGAKLLTGGARFGTKGFYIKPTVFSDVNDDMKIFTEEIFGPVQSISKFKTLEEVVRRANNTTYGLAAGVFTRDLDIANTVSRGLRAGTVWINCYNNFDATMPFGGYKQSGIGREKGSYALENYTQVKAVVTPLHDAAWL</sequence>
<keyword evidence="8" id="KW-1185">Reference proteome</keyword>
<dbReference type="InterPro" id="IPR016163">
    <property type="entry name" value="Ald_DH_C"/>
</dbReference>
<dbReference type="Pfam" id="PF00171">
    <property type="entry name" value="Aldedh"/>
    <property type="match status" value="1"/>
</dbReference>
<feature type="domain" description="Aldehyde dehydrogenase" evidence="6">
    <location>
        <begin position="89"/>
        <end position="549"/>
    </location>
</feature>
<dbReference type="InterPro" id="IPR015590">
    <property type="entry name" value="Aldehyde_DH_dom"/>
</dbReference>
<dbReference type="InterPro" id="IPR016161">
    <property type="entry name" value="Ald_DH/histidinol_DH"/>
</dbReference>
<name>A0ABP0USJ4_9BRYO</name>
<evidence type="ECO:0000259" key="6">
    <source>
        <dbReference type="Pfam" id="PF00171"/>
    </source>
</evidence>
<dbReference type="EMBL" id="OZ019898">
    <property type="protein sequence ID" value="CAK9228543.1"/>
    <property type="molecule type" value="Genomic_DNA"/>
</dbReference>
<dbReference type="SUPFAM" id="SSF53720">
    <property type="entry name" value="ALDH-like"/>
    <property type="match status" value="1"/>
</dbReference>
<protein>
    <recommendedName>
        <fullName evidence="6">Aldehyde dehydrogenase domain-containing protein</fullName>
    </recommendedName>
</protein>
<evidence type="ECO:0000256" key="3">
    <source>
        <dbReference type="PROSITE-ProRule" id="PRU10007"/>
    </source>
</evidence>
<evidence type="ECO:0000256" key="2">
    <source>
        <dbReference type="ARBA" id="ARBA00023002"/>
    </source>
</evidence>
<dbReference type="PROSITE" id="PS00687">
    <property type="entry name" value="ALDEHYDE_DEHYDR_GLU"/>
    <property type="match status" value="1"/>
</dbReference>
<dbReference type="PROSITE" id="PS00070">
    <property type="entry name" value="ALDEHYDE_DEHYDR_CYS"/>
    <property type="match status" value="1"/>
</dbReference>
<dbReference type="Gene3D" id="3.40.309.10">
    <property type="entry name" value="Aldehyde Dehydrogenase, Chain A, domain 2"/>
    <property type="match status" value="1"/>
</dbReference>
<dbReference type="PANTHER" id="PTHR11699">
    <property type="entry name" value="ALDEHYDE DEHYDROGENASE-RELATED"/>
    <property type="match status" value="1"/>
</dbReference>
<proteinExistence type="inferred from homology"/>
<organism evidence="7 8">
    <name type="scientific">Sphagnum troendelagicum</name>
    <dbReference type="NCBI Taxonomy" id="128251"/>
    <lineage>
        <taxon>Eukaryota</taxon>
        <taxon>Viridiplantae</taxon>
        <taxon>Streptophyta</taxon>
        <taxon>Embryophyta</taxon>
        <taxon>Bryophyta</taxon>
        <taxon>Sphagnophytina</taxon>
        <taxon>Sphagnopsida</taxon>
        <taxon>Sphagnales</taxon>
        <taxon>Sphagnaceae</taxon>
        <taxon>Sphagnum</taxon>
    </lineage>
</organism>
<gene>
    <name evidence="7" type="ORF">CSSPTR1EN2_LOCUS19183</name>
</gene>
<dbReference type="InterPro" id="IPR016160">
    <property type="entry name" value="Ald_DH_CS_CYS"/>
</dbReference>
<evidence type="ECO:0000256" key="4">
    <source>
        <dbReference type="RuleBase" id="RU003345"/>
    </source>
</evidence>
<evidence type="ECO:0000313" key="8">
    <source>
        <dbReference type="Proteomes" id="UP001497512"/>
    </source>
</evidence>
<evidence type="ECO:0000256" key="5">
    <source>
        <dbReference type="SAM" id="MobiDB-lite"/>
    </source>
</evidence>
<keyword evidence="2 4" id="KW-0560">Oxidoreductase</keyword>